<reference evidence="26" key="1">
    <citation type="submission" date="2020-08" db="EMBL/GenBank/DDBJ databases">
        <title>Genome sequencing and assembly of the red palm weevil Rhynchophorus ferrugineus.</title>
        <authorList>
            <person name="Dias G.B."/>
            <person name="Bergman C.M."/>
            <person name="Manee M."/>
        </authorList>
    </citation>
    <scope>NUCLEOTIDE SEQUENCE</scope>
    <source>
        <strain evidence="26">AA-2017</strain>
        <tissue evidence="26">Whole larva</tissue>
    </source>
</reference>
<evidence type="ECO:0000256" key="20">
    <source>
        <dbReference type="ARBA" id="ARBA00051243"/>
    </source>
</evidence>
<dbReference type="PROSITE" id="PS00109">
    <property type="entry name" value="PROTEIN_KINASE_TYR"/>
    <property type="match status" value="1"/>
</dbReference>
<keyword evidence="8" id="KW-0732">Signal</keyword>
<dbReference type="InterPro" id="IPR020635">
    <property type="entry name" value="Tyr_kinase_cat_dom"/>
</dbReference>
<keyword evidence="16" id="KW-1015">Disulfide bond</keyword>
<evidence type="ECO:0000256" key="13">
    <source>
        <dbReference type="ARBA" id="ARBA00022989"/>
    </source>
</evidence>
<dbReference type="Gene3D" id="2.10.220.10">
    <property type="entry name" value="Hormone Receptor, Insulin-like Growth Factor Receptor 1, Chain A, domain 2"/>
    <property type="match status" value="1"/>
</dbReference>
<dbReference type="PRINTS" id="PR00109">
    <property type="entry name" value="TYRKINASE"/>
</dbReference>
<dbReference type="PANTHER" id="PTHR24416">
    <property type="entry name" value="TYROSINE-PROTEIN KINASE RECEPTOR"/>
    <property type="match status" value="1"/>
</dbReference>
<evidence type="ECO:0000256" key="12">
    <source>
        <dbReference type="ARBA" id="ARBA00022840"/>
    </source>
</evidence>
<dbReference type="PROSITE" id="PS00107">
    <property type="entry name" value="PROTEIN_KINASE_ATP"/>
    <property type="match status" value="1"/>
</dbReference>
<keyword evidence="6 22" id="KW-0812">Transmembrane</keyword>
<dbReference type="Gene3D" id="3.30.200.20">
    <property type="entry name" value="Phosphorylase Kinase, domain 1"/>
    <property type="match status" value="1"/>
</dbReference>
<dbReference type="PROSITE" id="PS00239">
    <property type="entry name" value="RECEPTOR_TYR_KIN_II"/>
    <property type="match status" value="1"/>
</dbReference>
<dbReference type="CDD" id="cd00063">
    <property type="entry name" value="FN3"/>
    <property type="match status" value="3"/>
</dbReference>
<dbReference type="InterPro" id="IPR000719">
    <property type="entry name" value="Prot_kinase_dom"/>
</dbReference>
<protein>
    <recommendedName>
        <fullName evidence="22">Tyrosine-protein kinase receptor</fullName>
        <ecNumber evidence="22">2.7.10.1</ecNumber>
    </recommendedName>
</protein>
<dbReference type="InterPro" id="IPR002011">
    <property type="entry name" value="Tyr_kinase_rcpt_2_CS"/>
</dbReference>
<dbReference type="InterPro" id="IPR013783">
    <property type="entry name" value="Ig-like_fold"/>
</dbReference>
<evidence type="ECO:0000256" key="4">
    <source>
        <dbReference type="ARBA" id="ARBA00022679"/>
    </source>
</evidence>
<keyword evidence="7" id="KW-0479">Metal-binding</keyword>
<evidence type="ECO:0000256" key="15">
    <source>
        <dbReference type="ARBA" id="ARBA00023137"/>
    </source>
</evidence>
<dbReference type="InterPro" id="IPR003961">
    <property type="entry name" value="FN3_dom"/>
</dbReference>
<dbReference type="InterPro" id="IPR009030">
    <property type="entry name" value="Growth_fac_rcpt_cys_sf"/>
</dbReference>
<dbReference type="SMART" id="SM00219">
    <property type="entry name" value="TyrKc"/>
    <property type="match status" value="1"/>
</dbReference>
<evidence type="ECO:0000256" key="23">
    <source>
        <dbReference type="SAM" id="Phobius"/>
    </source>
</evidence>
<dbReference type="InterPro" id="IPR001245">
    <property type="entry name" value="Ser-Thr/Tyr_kinase_cat_dom"/>
</dbReference>
<keyword evidence="11" id="KW-0418">Kinase</keyword>
<keyword evidence="17 22" id="KW-0675">Receptor</keyword>
<feature type="binding site" evidence="21">
    <location>
        <position position="1049"/>
    </location>
    <ligand>
        <name>ATP</name>
        <dbReference type="ChEBI" id="CHEBI:30616"/>
    </ligand>
</feature>
<dbReference type="PROSITE" id="PS50853">
    <property type="entry name" value="FN3"/>
    <property type="match status" value="2"/>
</dbReference>
<dbReference type="InterPro" id="IPR036941">
    <property type="entry name" value="Rcpt_L-dom_sf"/>
</dbReference>
<dbReference type="GO" id="GO:0030424">
    <property type="term" value="C:axon"/>
    <property type="evidence" value="ECO:0007669"/>
    <property type="project" value="TreeGrafter"/>
</dbReference>
<keyword evidence="14 23" id="KW-0472">Membrane</keyword>
<comment type="caution">
    <text evidence="26">The sequence shown here is derived from an EMBL/GenBank/DDBJ whole genome shotgun (WGS) entry which is preliminary data.</text>
</comment>
<feature type="domain" description="Protein kinase" evidence="24">
    <location>
        <begin position="1016"/>
        <end position="1289"/>
    </location>
</feature>
<dbReference type="PROSITE" id="PS50011">
    <property type="entry name" value="PROTEIN_KINASE_DOM"/>
    <property type="match status" value="1"/>
</dbReference>
<comment type="catalytic activity">
    <reaction evidence="20 22">
        <text>L-tyrosyl-[protein] + ATP = O-phospho-L-tyrosyl-[protein] + ADP + H(+)</text>
        <dbReference type="Rhea" id="RHEA:10596"/>
        <dbReference type="Rhea" id="RHEA-COMP:10136"/>
        <dbReference type="Rhea" id="RHEA-COMP:20101"/>
        <dbReference type="ChEBI" id="CHEBI:15378"/>
        <dbReference type="ChEBI" id="CHEBI:30616"/>
        <dbReference type="ChEBI" id="CHEBI:46858"/>
        <dbReference type="ChEBI" id="CHEBI:61978"/>
        <dbReference type="ChEBI" id="CHEBI:456216"/>
        <dbReference type="EC" id="2.7.10.1"/>
    </reaction>
</comment>
<feature type="domain" description="Fibronectin type-III" evidence="25">
    <location>
        <begin position="851"/>
        <end position="954"/>
    </location>
</feature>
<dbReference type="GO" id="GO:0005009">
    <property type="term" value="F:insulin receptor activity"/>
    <property type="evidence" value="ECO:0007669"/>
    <property type="project" value="TreeGrafter"/>
</dbReference>
<keyword evidence="18" id="KW-0325">Glycoprotein</keyword>
<dbReference type="SUPFAM" id="SSF52058">
    <property type="entry name" value="L domain-like"/>
    <property type="match status" value="2"/>
</dbReference>
<dbReference type="InterPro" id="IPR017441">
    <property type="entry name" value="Protein_kinase_ATP_BS"/>
</dbReference>
<evidence type="ECO:0000256" key="18">
    <source>
        <dbReference type="ARBA" id="ARBA00023180"/>
    </source>
</evidence>
<accession>A0A834MBA7</accession>
<keyword evidence="19" id="KW-0464">Manganese</keyword>
<dbReference type="PANTHER" id="PTHR24416:SF525">
    <property type="entry name" value="INSULIN-LIKE RECEPTOR"/>
    <property type="match status" value="1"/>
</dbReference>
<name>A0A834MBA7_RHYFE</name>
<dbReference type="SMART" id="SM00060">
    <property type="entry name" value="FN3"/>
    <property type="match status" value="3"/>
</dbReference>
<dbReference type="Pfam" id="PF00757">
    <property type="entry name" value="Furin-like"/>
    <property type="match status" value="1"/>
</dbReference>
<dbReference type="CDD" id="cd05032">
    <property type="entry name" value="PTKc_InsR_like"/>
    <property type="match status" value="1"/>
</dbReference>
<proteinExistence type="inferred from homology"/>
<dbReference type="GO" id="GO:0042593">
    <property type="term" value="P:glucose homeostasis"/>
    <property type="evidence" value="ECO:0007669"/>
    <property type="project" value="TreeGrafter"/>
</dbReference>
<dbReference type="FunFam" id="1.10.510.10:FF:000528">
    <property type="entry name" value="Tyrosine-protein kinase receptor"/>
    <property type="match status" value="1"/>
</dbReference>
<evidence type="ECO:0000256" key="1">
    <source>
        <dbReference type="ARBA" id="ARBA00001936"/>
    </source>
</evidence>
<evidence type="ECO:0000313" key="26">
    <source>
        <dbReference type="EMBL" id="KAF7271559.1"/>
    </source>
</evidence>
<dbReference type="OrthoDB" id="5809444at2759"/>
<dbReference type="GO" id="GO:0046872">
    <property type="term" value="F:metal ion binding"/>
    <property type="evidence" value="ECO:0007669"/>
    <property type="project" value="UniProtKB-KW"/>
</dbReference>
<evidence type="ECO:0000256" key="14">
    <source>
        <dbReference type="ARBA" id="ARBA00023136"/>
    </source>
</evidence>
<dbReference type="SUPFAM" id="SSF56112">
    <property type="entry name" value="Protein kinase-like (PK-like)"/>
    <property type="match status" value="1"/>
</dbReference>
<dbReference type="GO" id="GO:0005524">
    <property type="term" value="F:ATP binding"/>
    <property type="evidence" value="ECO:0007669"/>
    <property type="project" value="UniProtKB-UniRule"/>
</dbReference>
<dbReference type="InterPro" id="IPR000494">
    <property type="entry name" value="Rcpt_L-dom"/>
</dbReference>
<comment type="similarity">
    <text evidence="22">Belongs to the protein kinase superfamily. Tyr protein kinase family. Insulin receptor subfamily.</text>
</comment>
<dbReference type="InterPro" id="IPR050122">
    <property type="entry name" value="RTK"/>
</dbReference>
<dbReference type="InterPro" id="IPR036116">
    <property type="entry name" value="FN3_sf"/>
</dbReference>
<dbReference type="Gene3D" id="1.10.510.10">
    <property type="entry name" value="Transferase(Phosphotransferase) domain 1"/>
    <property type="match status" value="1"/>
</dbReference>
<feature type="domain" description="Fibronectin type-III" evidence="25">
    <location>
        <begin position="508"/>
        <end position="623"/>
    </location>
</feature>
<evidence type="ECO:0000256" key="5">
    <source>
        <dbReference type="ARBA" id="ARBA00022685"/>
    </source>
</evidence>
<evidence type="ECO:0000256" key="3">
    <source>
        <dbReference type="ARBA" id="ARBA00022553"/>
    </source>
</evidence>
<organism evidence="26 27">
    <name type="scientific">Rhynchophorus ferrugineus</name>
    <name type="common">Red palm weevil</name>
    <name type="synonym">Curculio ferrugineus</name>
    <dbReference type="NCBI Taxonomy" id="354439"/>
    <lineage>
        <taxon>Eukaryota</taxon>
        <taxon>Metazoa</taxon>
        <taxon>Ecdysozoa</taxon>
        <taxon>Arthropoda</taxon>
        <taxon>Hexapoda</taxon>
        <taxon>Insecta</taxon>
        <taxon>Pterygota</taxon>
        <taxon>Neoptera</taxon>
        <taxon>Endopterygota</taxon>
        <taxon>Coleoptera</taxon>
        <taxon>Polyphaga</taxon>
        <taxon>Cucujiformia</taxon>
        <taxon>Curculionidae</taxon>
        <taxon>Dryophthorinae</taxon>
        <taxon>Rhynchophorus</taxon>
    </lineage>
</organism>
<evidence type="ECO:0000256" key="19">
    <source>
        <dbReference type="ARBA" id="ARBA00023211"/>
    </source>
</evidence>
<keyword evidence="13 23" id="KW-1133">Transmembrane helix</keyword>
<evidence type="ECO:0000256" key="21">
    <source>
        <dbReference type="PROSITE-ProRule" id="PRU10141"/>
    </source>
</evidence>
<keyword evidence="9" id="KW-0677">Repeat</keyword>
<dbReference type="Gene3D" id="3.80.20.20">
    <property type="entry name" value="Receptor L-domain"/>
    <property type="match status" value="2"/>
</dbReference>
<dbReference type="FunFam" id="3.80.20.20:FF:000001">
    <property type="entry name" value="Tyrosine-protein kinase receptor"/>
    <property type="match status" value="1"/>
</dbReference>
<comment type="subcellular location">
    <subcellularLocation>
        <location evidence="2">Membrane</location>
        <topology evidence="2">Single-pass type I membrane protein</topology>
    </subcellularLocation>
</comment>
<dbReference type="Gene3D" id="2.60.40.10">
    <property type="entry name" value="Immunoglobulins"/>
    <property type="match status" value="3"/>
</dbReference>
<dbReference type="InterPro" id="IPR008266">
    <property type="entry name" value="Tyr_kinase_AS"/>
</dbReference>
<comment type="cofactor">
    <cofactor evidence="1">
        <name>Mn(2+)</name>
        <dbReference type="ChEBI" id="CHEBI:29035"/>
    </cofactor>
</comment>
<keyword evidence="10 21" id="KW-0547">Nucleotide-binding</keyword>
<keyword evidence="4" id="KW-0808">Transferase</keyword>
<keyword evidence="12 21" id="KW-0067">ATP-binding</keyword>
<evidence type="ECO:0000256" key="10">
    <source>
        <dbReference type="ARBA" id="ARBA00022741"/>
    </source>
</evidence>
<dbReference type="GO" id="GO:0005899">
    <property type="term" value="C:insulin receptor complex"/>
    <property type="evidence" value="ECO:0007669"/>
    <property type="project" value="TreeGrafter"/>
</dbReference>
<dbReference type="InterPro" id="IPR011009">
    <property type="entry name" value="Kinase-like_dom_sf"/>
</dbReference>
<feature type="transmembrane region" description="Helical" evidence="23">
    <location>
        <begin position="957"/>
        <end position="979"/>
    </location>
</feature>
<gene>
    <name evidence="26" type="ORF">GWI33_015587</name>
</gene>
<evidence type="ECO:0000256" key="17">
    <source>
        <dbReference type="ARBA" id="ARBA00023170"/>
    </source>
</evidence>
<dbReference type="EMBL" id="JAACXV010013944">
    <property type="protein sequence ID" value="KAF7271559.1"/>
    <property type="molecule type" value="Genomic_DNA"/>
</dbReference>
<keyword evidence="3 22" id="KW-0597">Phosphoprotein</keyword>
<dbReference type="EC" id="2.7.10.1" evidence="22"/>
<dbReference type="InterPro" id="IPR006211">
    <property type="entry name" value="Furin-like_Cys-rich_dom"/>
</dbReference>
<evidence type="ECO:0000256" key="2">
    <source>
        <dbReference type="ARBA" id="ARBA00004479"/>
    </source>
</evidence>
<evidence type="ECO:0000256" key="16">
    <source>
        <dbReference type="ARBA" id="ARBA00023157"/>
    </source>
</evidence>
<evidence type="ECO:0000256" key="8">
    <source>
        <dbReference type="ARBA" id="ARBA00022729"/>
    </source>
</evidence>
<dbReference type="GO" id="GO:0043410">
    <property type="term" value="P:positive regulation of MAPK cascade"/>
    <property type="evidence" value="ECO:0007669"/>
    <property type="project" value="TreeGrafter"/>
</dbReference>
<dbReference type="SUPFAM" id="SSF57184">
    <property type="entry name" value="Growth factor receptor domain"/>
    <property type="match status" value="1"/>
</dbReference>
<keyword evidence="27" id="KW-1185">Reference proteome</keyword>
<dbReference type="Pfam" id="PF01030">
    <property type="entry name" value="Recep_L_domain"/>
    <property type="match status" value="2"/>
</dbReference>
<dbReference type="Pfam" id="PF07714">
    <property type="entry name" value="PK_Tyr_Ser-Thr"/>
    <property type="match status" value="1"/>
</dbReference>
<evidence type="ECO:0000256" key="6">
    <source>
        <dbReference type="ARBA" id="ARBA00022692"/>
    </source>
</evidence>
<sequence length="1406" mass="159585">MSGDCLEPNAWACFCQQSQRLSAPSGPPLMATAVQARPRGATPGCAIYSFLLLFLLSWSGPTIASELLNPVGETSICKSIDIRNRLDSFKQLDGCQVIEGYLQVILFDNANETEFESISFPDLVEITDYLLLFRVNGLKSVGRLFPNLSVIRGQNLVSETKALVIYEMSSLQEIGLHSLTDIMRGGVHIDKNPSLCFIETVDWFRIIQDQSAQNYIKSLKPENECPVCPASVDGRACPKHENSNKYMCWNRDHCQKICSGCGNSTCNSQDENSYSDKCVTKCPKDFYAYLGRRCVTSDYCINIPRPIDYQLTEHNMVERPYKVFNNSCILKCPTNYADDFANNTCKECDHTCKKECQGARIDSVGLAFKLRGCTHITNSLEIQIRGGNKVVSVLEENLGMIEEINGYLKVVRSYSLVNLNFFKNLKRIRGNFLESQKYSLVVLDNQNLEDLFDWDTHKDFKIDNGTLFFHFNPRLCISKIETLRQKANLKPFTDMEVASTNGDKVACNVTELQVEIMRINSKAAILQWHPFELDDTRKLLRYSIYKKEATTQTVNFYDGRDACGQDNWAVDDVANNQDKDPIQHILTNLKPYTRYAFYIKTYTLASEQNGAQSKIMYFTTQPAQPSIPRHLAITSNSSDSLIIKWRPPAEPNGKITHYIISGIKHETNNQYNRDYCKDGITTTEQKKTTPQTPVAANSPRVCERQPDKIDPTVDEQEQINRINFENELHNRVYVKRLKDPRVRTRRATEYMIDKDSINRTSDTYHPSYEYQSTIENTVENTTEYGTNIWKSFSFYVYGNREEFYIRNLHHYTAYDINIRVCREKIVNDSEQYCSEANSEIGTTMKKVGADKITNVTVSNITFDSVTVLWTQPHDPNGKIVSVNILYKREGNKNAQYIAECIPFQDFPSLSKDNKTLNYTITKLFPGNHSLCLKASSFAEVGEKSDCINFVIPEETSITALIVLAILFILLVMIIGLVYYRKTIRDKHNMRLIPAVNPEYVPSVYIPDEWEVPRKKIELLKELGQGSFGMVWEGIAYDIRGQPSVKCAVKTVNEHATNRERADFLNEASVMKGFDTTHVVRLLGVVSQGQPTLVIMELMAKGDLKSYLRSHRPENNDRKSAPTLKQILQMAVEIADGMAYLEAKKFVHRDLAARNCMVSDDLTVKIGDFGMTRDIYETDYYRKGSKGLLPVRWMAPESLKDGVFSSSSDVWSYGVVLWEMATLASQPYQGLANDQVLRYVIDGGVMERPENCPDKLYELMRHCWDPKPGRRPTFMKLCQLLLPDANERFLTVSFYNSPAGNEARTARASSSASTDNGYVDGDVDDADASTPLNALPPDVRIVSGYGMSVSGRSDSIQSVHLDPNPRFYSISEDRTANGYVGNRVKNDDLTKSCTFTKLEIFLTKMIY</sequence>
<keyword evidence="5" id="KW-0165">Cleavage on pair of basic residues</keyword>
<evidence type="ECO:0000256" key="22">
    <source>
        <dbReference type="RuleBase" id="RU000312"/>
    </source>
</evidence>
<dbReference type="SUPFAM" id="SSF49265">
    <property type="entry name" value="Fibronectin type III"/>
    <property type="match status" value="3"/>
</dbReference>
<dbReference type="Proteomes" id="UP000625711">
    <property type="component" value="Unassembled WGS sequence"/>
</dbReference>
<evidence type="ECO:0000256" key="11">
    <source>
        <dbReference type="ARBA" id="ARBA00022777"/>
    </source>
</evidence>
<evidence type="ECO:0000256" key="7">
    <source>
        <dbReference type="ARBA" id="ARBA00022723"/>
    </source>
</evidence>
<evidence type="ECO:0000256" key="9">
    <source>
        <dbReference type="ARBA" id="ARBA00022737"/>
    </source>
</evidence>
<evidence type="ECO:0000259" key="25">
    <source>
        <dbReference type="PROSITE" id="PS50853"/>
    </source>
</evidence>
<dbReference type="GO" id="GO:0051897">
    <property type="term" value="P:positive regulation of phosphatidylinositol 3-kinase/protein kinase B signal transduction"/>
    <property type="evidence" value="ECO:0007669"/>
    <property type="project" value="TreeGrafter"/>
</dbReference>
<dbReference type="GO" id="GO:0043560">
    <property type="term" value="F:insulin receptor substrate binding"/>
    <property type="evidence" value="ECO:0007669"/>
    <property type="project" value="TreeGrafter"/>
</dbReference>
<evidence type="ECO:0000259" key="24">
    <source>
        <dbReference type="PROSITE" id="PS50011"/>
    </source>
</evidence>
<dbReference type="FunFam" id="3.30.200.20:FF:000026">
    <property type="entry name" value="Tyrosine-protein kinase receptor"/>
    <property type="match status" value="1"/>
</dbReference>
<evidence type="ECO:0000313" key="27">
    <source>
        <dbReference type="Proteomes" id="UP000625711"/>
    </source>
</evidence>
<keyword evidence="15" id="KW-0829">Tyrosine-protein kinase</keyword>